<reference evidence="2 3" key="1">
    <citation type="journal article" date="2019" name="New Phytol.">
        <title>Comparative genomics reveals unique wood-decay strategies and fruiting body development in the Schizophyllaceae.</title>
        <authorList>
            <person name="Almasi E."/>
            <person name="Sahu N."/>
            <person name="Krizsan K."/>
            <person name="Balint B."/>
            <person name="Kovacs G.M."/>
            <person name="Kiss B."/>
            <person name="Cseklye J."/>
            <person name="Drula E."/>
            <person name="Henrissat B."/>
            <person name="Nagy I."/>
            <person name="Chovatia M."/>
            <person name="Adam C."/>
            <person name="LaButti K."/>
            <person name="Lipzen A."/>
            <person name="Riley R."/>
            <person name="Grigoriev I.V."/>
            <person name="Nagy L.G."/>
        </authorList>
    </citation>
    <scope>NUCLEOTIDE SEQUENCE [LARGE SCALE GENOMIC DNA]</scope>
    <source>
        <strain evidence="2 3">NL-1724</strain>
    </source>
</reference>
<evidence type="ECO:0000313" key="3">
    <source>
        <dbReference type="Proteomes" id="UP000320762"/>
    </source>
</evidence>
<dbReference type="GO" id="GO:0005680">
    <property type="term" value="C:anaphase-promoting complex"/>
    <property type="evidence" value="ECO:0007669"/>
    <property type="project" value="InterPro"/>
</dbReference>
<comment type="caution">
    <text evidence="2">The sequence shown here is derived from an EMBL/GenBank/DDBJ whole genome shotgun (WGS) entry which is preliminary data.</text>
</comment>
<feature type="compositionally biased region" description="Acidic residues" evidence="1">
    <location>
        <begin position="110"/>
        <end position="145"/>
    </location>
</feature>
<protein>
    <submittedName>
        <fullName evidence="2">Uncharacterized protein</fullName>
    </submittedName>
</protein>
<dbReference type="Pfam" id="PF15243">
    <property type="entry name" value="ANAPC15"/>
    <property type="match status" value="1"/>
</dbReference>
<dbReference type="InterPro" id="IPR026182">
    <property type="entry name" value="ANAPC15"/>
</dbReference>
<feature type="compositionally biased region" description="Acidic residues" evidence="1">
    <location>
        <begin position="76"/>
        <end position="98"/>
    </location>
</feature>
<name>A0A550C1G0_9AGAR</name>
<organism evidence="2 3">
    <name type="scientific">Schizophyllum amplum</name>
    <dbReference type="NCBI Taxonomy" id="97359"/>
    <lineage>
        <taxon>Eukaryota</taxon>
        <taxon>Fungi</taxon>
        <taxon>Dikarya</taxon>
        <taxon>Basidiomycota</taxon>
        <taxon>Agaricomycotina</taxon>
        <taxon>Agaricomycetes</taxon>
        <taxon>Agaricomycetidae</taxon>
        <taxon>Agaricales</taxon>
        <taxon>Schizophyllaceae</taxon>
        <taxon>Schizophyllum</taxon>
    </lineage>
</organism>
<evidence type="ECO:0000313" key="2">
    <source>
        <dbReference type="EMBL" id="TRM58623.1"/>
    </source>
</evidence>
<feature type="region of interest" description="Disordered" evidence="1">
    <location>
        <begin position="61"/>
        <end position="145"/>
    </location>
</feature>
<proteinExistence type="predicted"/>
<evidence type="ECO:0000256" key="1">
    <source>
        <dbReference type="SAM" id="MobiDB-lite"/>
    </source>
</evidence>
<dbReference type="AlphaFoldDB" id="A0A550C1G0"/>
<sequence>MSAASPTLLPRESKFPLLLPHLHQPYIKPLPRKVLQEMNDLEDEEVELDATMKNIRTRGFNFLVPIGRNLTQQEEKNDEDEGDDDDVDDDDESEEDEASQPSTHHTEASIESDEEEEDDEEEDLDASMEDRDEDDEDEDEEDEED</sequence>
<dbReference type="EMBL" id="VDMD01000034">
    <property type="protein sequence ID" value="TRM58623.1"/>
    <property type="molecule type" value="Genomic_DNA"/>
</dbReference>
<gene>
    <name evidence="2" type="ORF">BD626DRAFT_550638</name>
</gene>
<accession>A0A550C1G0</accession>
<dbReference type="OrthoDB" id="3267661at2759"/>
<dbReference type="STRING" id="97359.A0A550C1G0"/>
<dbReference type="GO" id="GO:0090266">
    <property type="term" value="P:regulation of mitotic cell cycle spindle assembly checkpoint"/>
    <property type="evidence" value="ECO:0007669"/>
    <property type="project" value="InterPro"/>
</dbReference>
<keyword evidence="3" id="KW-1185">Reference proteome</keyword>
<dbReference type="Proteomes" id="UP000320762">
    <property type="component" value="Unassembled WGS sequence"/>
</dbReference>